<feature type="transmembrane region" description="Helical" evidence="1">
    <location>
        <begin position="6"/>
        <end position="26"/>
    </location>
</feature>
<keyword evidence="1" id="KW-1133">Transmembrane helix</keyword>
<dbReference type="RefSeq" id="WP_103373734.1">
    <property type="nucleotide sequence ID" value="NZ_BMCF01000009.1"/>
</dbReference>
<dbReference type="Pfam" id="PF13349">
    <property type="entry name" value="DUF4097"/>
    <property type="match status" value="1"/>
</dbReference>
<dbReference type="OrthoDB" id="2412664at2"/>
<dbReference type="EMBL" id="JAFNLT010000011">
    <property type="protein sequence ID" value="MBO1227988.1"/>
    <property type="molecule type" value="Genomic_DNA"/>
</dbReference>
<accession>A0A2T4S873</accession>
<dbReference type="InterPro" id="IPR025164">
    <property type="entry name" value="Toastrack_DUF4097"/>
</dbReference>
<evidence type="ECO:0000313" key="6">
    <source>
        <dbReference type="Proteomes" id="UP000240400"/>
    </source>
</evidence>
<keyword evidence="1" id="KW-0812">Transmembrane</keyword>
<evidence type="ECO:0000259" key="2">
    <source>
        <dbReference type="Pfam" id="PF13349"/>
    </source>
</evidence>
<keyword evidence="8" id="KW-1185">Reference proteome</keyword>
<evidence type="ECO:0000313" key="5">
    <source>
        <dbReference type="EMBL" id="SUM54683.1"/>
    </source>
</evidence>
<evidence type="ECO:0000313" key="4">
    <source>
        <dbReference type="EMBL" id="PTK57907.1"/>
    </source>
</evidence>
<reference evidence="5 7" key="3">
    <citation type="submission" date="2018-06" db="EMBL/GenBank/DDBJ databases">
        <authorList>
            <consortium name="Pathogen Informatics"/>
            <person name="Doyle S."/>
        </authorList>
    </citation>
    <scope>NUCLEOTIDE SEQUENCE [LARGE SCALE GENOMIC DNA]</scope>
    <source>
        <strain evidence="5 7">NCTC13834</strain>
    </source>
</reference>
<evidence type="ECO:0000313" key="8">
    <source>
        <dbReference type="Proteomes" id="UP000664081"/>
    </source>
</evidence>
<dbReference type="Proteomes" id="UP000254412">
    <property type="component" value="Unassembled WGS sequence"/>
</dbReference>
<organism evidence="4 6">
    <name type="scientific">Staphylococcus nepalensis</name>
    <dbReference type="NCBI Taxonomy" id="214473"/>
    <lineage>
        <taxon>Bacteria</taxon>
        <taxon>Bacillati</taxon>
        <taxon>Bacillota</taxon>
        <taxon>Bacilli</taxon>
        <taxon>Bacillales</taxon>
        <taxon>Staphylococcaceae</taxon>
        <taxon>Staphylococcus</taxon>
    </lineage>
</organism>
<keyword evidence="1" id="KW-0472">Membrane</keyword>
<dbReference type="Proteomes" id="UP000664081">
    <property type="component" value="Unassembled WGS sequence"/>
</dbReference>
<dbReference type="AlphaFoldDB" id="A0A2T4S873"/>
<reference evidence="4 6" key="1">
    <citation type="journal article" date="2016" name="Front. Microbiol.">
        <title>Comprehensive Phylogenetic Analysis of Bovine Non-aureus Staphylococci Species Based on Whole-Genome Sequencing.</title>
        <authorList>
            <person name="Naushad S."/>
            <person name="Barkema H.W."/>
            <person name="Luby C."/>
            <person name="Condas L.A."/>
            <person name="Nobrega D.B."/>
            <person name="Carson D.A."/>
            <person name="De Buck J."/>
        </authorList>
    </citation>
    <scope>NUCLEOTIDE SEQUENCE [LARGE SCALE GENOMIC DNA]</scope>
    <source>
        <strain evidence="4 6">SNUC 4337</strain>
    </source>
</reference>
<reference evidence="4" key="2">
    <citation type="submission" date="2018-03" db="EMBL/GenBank/DDBJ databases">
        <authorList>
            <person name="Keele B.F."/>
        </authorList>
    </citation>
    <scope>NUCLEOTIDE SEQUENCE</scope>
    <source>
        <strain evidence="4">SNUC 4337</strain>
    </source>
</reference>
<proteinExistence type="predicted"/>
<dbReference type="EMBL" id="PZHR01000080">
    <property type="protein sequence ID" value="PTK57907.1"/>
    <property type="molecule type" value="Genomic_DNA"/>
</dbReference>
<evidence type="ECO:0000313" key="7">
    <source>
        <dbReference type="Proteomes" id="UP000254412"/>
    </source>
</evidence>
<dbReference type="EMBL" id="UHDS01000001">
    <property type="protein sequence ID" value="SUM54683.1"/>
    <property type="molecule type" value="Genomic_DNA"/>
</dbReference>
<dbReference type="Proteomes" id="UP000240400">
    <property type="component" value="Unassembled WGS sequence"/>
</dbReference>
<gene>
    <name evidence="4" type="ORF">BUZ61_11395</name>
    <name evidence="3" type="ORF">J3T88_11835</name>
    <name evidence="5" type="ORF">NCTC13834_00987</name>
</gene>
<name>A0A2T4S873_9STAP</name>
<evidence type="ECO:0000313" key="3">
    <source>
        <dbReference type="EMBL" id="MBO1227988.1"/>
    </source>
</evidence>
<reference evidence="3 8" key="4">
    <citation type="submission" date="2021-03" db="EMBL/GenBank/DDBJ databases">
        <title>Staphylococci and Mammaliicocci in bats.</title>
        <authorList>
            <person name="Fountain K."/>
        </authorList>
    </citation>
    <scope>NUCLEOTIDE SEQUENCE [LARGE SCALE GENOMIC DNA]</scope>
    <source>
        <strain evidence="3 8">18_1_E_SW</strain>
    </source>
</reference>
<feature type="domain" description="DUF4097" evidence="2">
    <location>
        <begin position="45"/>
        <end position="282"/>
    </location>
</feature>
<evidence type="ECO:0000256" key="1">
    <source>
        <dbReference type="SAM" id="Phobius"/>
    </source>
</evidence>
<sequence>MKRLFIGGLGLFIICFLIGSIAWFGFEKQNEKLNTVNKVLNTNDIKNLDVLTENCKVLIKSGGQTSIKYKGKRNIDIKEVDNTLKVKETKELENHYGLNFNPFRQFDDHLIITLPKEKLNKLKLSSSYNSINIKNLNIKSAEISKNNKNGGKVNIDKTKFEKLLYKGVNSQIKLDDSEVINADIKTENARILSENSLIQKSVLLANHSNIYLSDIDVNSNFKASTKKGDINISYKQAPNNILLKLYPVHGTTNINNSRFVNDRVGNGDNILELYTNDGDINID</sequence>
<protein>
    <submittedName>
        <fullName evidence="3">DUF4097 family beta strand repeat protein</fullName>
    </submittedName>
    <submittedName>
        <fullName evidence="5">Exported protein</fullName>
    </submittedName>
</protein>